<comment type="subcellular location">
    <subcellularLocation>
        <location evidence="1 11">Cytoplasm</location>
    </subcellularLocation>
</comment>
<feature type="domain" description="Aminoacyl-transfer RNA synthetases class-II family profile" evidence="13">
    <location>
        <begin position="23"/>
        <end position="322"/>
    </location>
</feature>
<dbReference type="PANTHER" id="PTHR43707">
    <property type="entry name" value="HISTIDYL-TRNA SYNTHETASE"/>
    <property type="match status" value="1"/>
</dbReference>
<dbReference type="Proteomes" id="UP000037175">
    <property type="component" value="Unassembled WGS sequence"/>
</dbReference>
<dbReference type="GO" id="GO:0140096">
    <property type="term" value="F:catalytic activity, acting on a protein"/>
    <property type="evidence" value="ECO:0007669"/>
    <property type="project" value="UniProtKB-ARBA"/>
</dbReference>
<dbReference type="Gene3D" id="3.30.930.10">
    <property type="entry name" value="Bira Bifunctional Protein, Domain 2"/>
    <property type="match status" value="1"/>
</dbReference>
<keyword evidence="6 11" id="KW-0547">Nucleotide-binding</keyword>
<sequence length="419" mass="47494">MLTTGPKGTNDILPGQVEKWHFLEKIIKEICREYGYAEIRTPIFEHTELFLRGVGDTTDVVEKEMYTFQDKGKRSLTLRPEMTASAVRAFVEHKLYAQPLPIKVYYEGPMFRYANVQAGRYRQFHQFGVEVFGSDDPVVDAEVISMAMDFYNRLGLRDLELHINSVGCPVCRPKHREELQKFLAGKLDRLCALCRSRYDRNPMRILDCKEEACRLVSEGAPTTLSCLCDDCREHFEKVKNYLDAIGIEYIIDDRLVRGLDYYTKTAFEIMAADIGAQSSIGGGGRYNGLIEQVGGPPTPGIGFALGLERILATMERQGIEIPVENRCDIYLAPLGEEAKLKSFRILDILRRSGLAAEIDNLNRSLKAQMKFANRLKAKYVVILGENELNRGIAAVRNMADGQQEEIALDELINYLKKID</sequence>
<dbReference type="InterPro" id="IPR004154">
    <property type="entry name" value="Anticodon-bd"/>
</dbReference>
<dbReference type="InterPro" id="IPR041715">
    <property type="entry name" value="HisRS-like_core"/>
</dbReference>
<dbReference type="GO" id="GO:0004821">
    <property type="term" value="F:histidine-tRNA ligase activity"/>
    <property type="evidence" value="ECO:0007669"/>
    <property type="project" value="UniProtKB-UniRule"/>
</dbReference>
<keyword evidence="8 11" id="KW-0648">Protein biosynthesis</keyword>
<dbReference type="GO" id="GO:0006427">
    <property type="term" value="P:histidyl-tRNA aminoacylation"/>
    <property type="evidence" value="ECO:0007669"/>
    <property type="project" value="UniProtKB-UniRule"/>
</dbReference>
<dbReference type="InterPro" id="IPR004516">
    <property type="entry name" value="HisRS/HisZ"/>
</dbReference>
<dbReference type="EMBL" id="LGTE01000005">
    <property type="protein sequence ID" value="KNZ70232.1"/>
    <property type="molecule type" value="Genomic_DNA"/>
</dbReference>
<evidence type="ECO:0000259" key="13">
    <source>
        <dbReference type="PROSITE" id="PS50862"/>
    </source>
</evidence>
<dbReference type="InterPro" id="IPR033656">
    <property type="entry name" value="HisRS_anticodon"/>
</dbReference>
<keyword evidence="5 11" id="KW-0436">Ligase</keyword>
<feature type="binding site" evidence="12">
    <location>
        <begin position="81"/>
        <end position="83"/>
    </location>
    <ligand>
        <name>L-histidine</name>
        <dbReference type="ChEBI" id="CHEBI:57595"/>
    </ligand>
</feature>
<dbReference type="PATRIC" id="fig|281456.6.peg.1177"/>
<feature type="binding site" evidence="12">
    <location>
        <position position="130"/>
    </location>
    <ligand>
        <name>L-histidine</name>
        <dbReference type="ChEBI" id="CHEBI:57595"/>
    </ligand>
</feature>
<dbReference type="InterPro" id="IPR006195">
    <property type="entry name" value="aa-tRNA-synth_II"/>
</dbReference>
<evidence type="ECO:0000256" key="3">
    <source>
        <dbReference type="ARBA" id="ARBA00011738"/>
    </source>
</evidence>
<evidence type="ECO:0000256" key="2">
    <source>
        <dbReference type="ARBA" id="ARBA00008226"/>
    </source>
</evidence>
<accession>A0A0L6W3R9</accession>
<feature type="binding site" evidence="12">
    <location>
        <position position="257"/>
    </location>
    <ligand>
        <name>L-histidine</name>
        <dbReference type="ChEBI" id="CHEBI:57595"/>
    </ligand>
</feature>
<evidence type="ECO:0000256" key="5">
    <source>
        <dbReference type="ARBA" id="ARBA00022598"/>
    </source>
</evidence>
<feature type="binding site" evidence="12">
    <location>
        <position position="126"/>
    </location>
    <ligand>
        <name>L-histidine</name>
        <dbReference type="ChEBI" id="CHEBI:57595"/>
    </ligand>
</feature>
<dbReference type="GO" id="GO:0016740">
    <property type="term" value="F:transferase activity"/>
    <property type="evidence" value="ECO:0007669"/>
    <property type="project" value="UniProtKB-ARBA"/>
</dbReference>
<evidence type="ECO:0000256" key="1">
    <source>
        <dbReference type="ARBA" id="ARBA00004496"/>
    </source>
</evidence>
<dbReference type="PIRSF" id="PIRSF001549">
    <property type="entry name" value="His-tRNA_synth"/>
    <property type="match status" value="1"/>
</dbReference>
<dbReference type="PROSITE" id="PS50862">
    <property type="entry name" value="AA_TRNA_LIGASE_II"/>
    <property type="match status" value="1"/>
</dbReference>
<dbReference type="EC" id="6.1.1.21" evidence="11"/>
<comment type="caution">
    <text evidence="14">The sequence shown here is derived from an EMBL/GenBank/DDBJ whole genome shotgun (WGS) entry which is preliminary data.</text>
</comment>
<gene>
    <name evidence="11" type="primary">hisS</name>
    <name evidence="14" type="ORF">Tfer_1109</name>
</gene>
<evidence type="ECO:0000256" key="7">
    <source>
        <dbReference type="ARBA" id="ARBA00022840"/>
    </source>
</evidence>
<evidence type="ECO:0000313" key="15">
    <source>
        <dbReference type="Proteomes" id="UP000037175"/>
    </source>
</evidence>
<evidence type="ECO:0000256" key="10">
    <source>
        <dbReference type="ARBA" id="ARBA00047639"/>
    </source>
</evidence>
<evidence type="ECO:0000256" key="9">
    <source>
        <dbReference type="ARBA" id="ARBA00023146"/>
    </source>
</evidence>
<organism evidence="14 15">
    <name type="scientific">Thermincola ferriacetica</name>
    <dbReference type="NCBI Taxonomy" id="281456"/>
    <lineage>
        <taxon>Bacteria</taxon>
        <taxon>Bacillati</taxon>
        <taxon>Bacillota</taxon>
        <taxon>Clostridia</taxon>
        <taxon>Eubacteriales</taxon>
        <taxon>Thermincolaceae</taxon>
        <taxon>Thermincola</taxon>
    </lineage>
</organism>
<dbReference type="InterPro" id="IPR045864">
    <property type="entry name" value="aa-tRNA-synth_II/BPL/LPL"/>
</dbReference>
<keyword evidence="7 11" id="KW-0067">ATP-binding</keyword>
<reference evidence="15" key="1">
    <citation type="submission" date="2015-07" db="EMBL/GenBank/DDBJ databases">
        <title>Complete Genome of Thermincola ferriacetica strain Z-0001T.</title>
        <authorList>
            <person name="Lusk B."/>
            <person name="Badalamenti J.P."/>
            <person name="Parameswaran P."/>
            <person name="Bond D.R."/>
            <person name="Torres C.I."/>
        </authorList>
    </citation>
    <scope>NUCLEOTIDE SEQUENCE [LARGE SCALE GENOMIC DNA]</scope>
    <source>
        <strain evidence="15">Z-0001</strain>
    </source>
</reference>
<comment type="subunit">
    <text evidence="3 11">Homodimer.</text>
</comment>
<keyword evidence="15" id="KW-1185">Reference proteome</keyword>
<feature type="binding site" evidence="12">
    <location>
        <begin position="261"/>
        <end position="262"/>
    </location>
    <ligand>
        <name>L-histidine</name>
        <dbReference type="ChEBI" id="CHEBI:57595"/>
    </ligand>
</feature>
<keyword evidence="4 11" id="KW-0963">Cytoplasm</keyword>
<dbReference type="CDD" id="cd00859">
    <property type="entry name" value="HisRS_anticodon"/>
    <property type="match status" value="1"/>
</dbReference>
<evidence type="ECO:0000256" key="11">
    <source>
        <dbReference type="HAMAP-Rule" id="MF_00127"/>
    </source>
</evidence>
<feature type="binding site" evidence="12">
    <location>
        <position position="112"/>
    </location>
    <ligand>
        <name>L-histidine</name>
        <dbReference type="ChEBI" id="CHEBI:57595"/>
    </ligand>
</feature>
<dbReference type="RefSeq" id="WP_052217197.1">
    <property type="nucleotide sequence ID" value="NZ_LGTE01000005.1"/>
</dbReference>
<name>A0A0L6W3R9_9FIRM</name>
<evidence type="ECO:0000256" key="6">
    <source>
        <dbReference type="ARBA" id="ARBA00022741"/>
    </source>
</evidence>
<dbReference type="PANTHER" id="PTHR43707:SF1">
    <property type="entry name" value="HISTIDINE--TRNA LIGASE, MITOCHONDRIAL-RELATED"/>
    <property type="match status" value="1"/>
</dbReference>
<dbReference type="SUPFAM" id="SSF55681">
    <property type="entry name" value="Class II aaRS and biotin synthetases"/>
    <property type="match status" value="1"/>
</dbReference>
<dbReference type="Gene3D" id="3.40.50.800">
    <property type="entry name" value="Anticodon-binding domain"/>
    <property type="match status" value="1"/>
</dbReference>
<comment type="catalytic activity">
    <reaction evidence="10 11">
        <text>tRNA(His) + L-histidine + ATP = L-histidyl-tRNA(His) + AMP + diphosphate + H(+)</text>
        <dbReference type="Rhea" id="RHEA:17313"/>
        <dbReference type="Rhea" id="RHEA-COMP:9665"/>
        <dbReference type="Rhea" id="RHEA-COMP:9689"/>
        <dbReference type="ChEBI" id="CHEBI:15378"/>
        <dbReference type="ChEBI" id="CHEBI:30616"/>
        <dbReference type="ChEBI" id="CHEBI:33019"/>
        <dbReference type="ChEBI" id="CHEBI:57595"/>
        <dbReference type="ChEBI" id="CHEBI:78442"/>
        <dbReference type="ChEBI" id="CHEBI:78527"/>
        <dbReference type="ChEBI" id="CHEBI:456215"/>
        <dbReference type="EC" id="6.1.1.21"/>
    </reaction>
</comment>
<evidence type="ECO:0000256" key="4">
    <source>
        <dbReference type="ARBA" id="ARBA00022490"/>
    </source>
</evidence>
<protein>
    <recommendedName>
        <fullName evidence="11">Histidine--tRNA ligase</fullName>
        <ecNumber evidence="11">6.1.1.21</ecNumber>
    </recommendedName>
    <alternativeName>
        <fullName evidence="11">Histidyl-tRNA synthetase</fullName>
        <shortName evidence="11">HisRS</shortName>
    </alternativeName>
</protein>
<proteinExistence type="inferred from homology"/>
<evidence type="ECO:0000256" key="8">
    <source>
        <dbReference type="ARBA" id="ARBA00022917"/>
    </source>
</evidence>
<evidence type="ECO:0000256" key="12">
    <source>
        <dbReference type="PIRSR" id="PIRSR001549-1"/>
    </source>
</evidence>
<keyword evidence="9 11" id="KW-0030">Aminoacyl-tRNA synthetase</keyword>
<evidence type="ECO:0000313" key="14">
    <source>
        <dbReference type="EMBL" id="KNZ70232.1"/>
    </source>
</evidence>
<dbReference type="InterPro" id="IPR036621">
    <property type="entry name" value="Anticodon-bd_dom_sf"/>
</dbReference>
<dbReference type="FunFam" id="3.30.930.10:FF:000005">
    <property type="entry name" value="Histidine--tRNA ligase"/>
    <property type="match status" value="1"/>
</dbReference>
<dbReference type="SUPFAM" id="SSF52954">
    <property type="entry name" value="Class II aaRS ABD-related"/>
    <property type="match status" value="1"/>
</dbReference>
<dbReference type="NCBIfam" id="TIGR00442">
    <property type="entry name" value="hisS"/>
    <property type="match status" value="1"/>
</dbReference>
<dbReference type="Pfam" id="PF13393">
    <property type="entry name" value="tRNA-synt_His"/>
    <property type="match status" value="1"/>
</dbReference>
<comment type="similarity">
    <text evidence="2 11">Belongs to the class-II aminoacyl-tRNA synthetase family.</text>
</comment>
<dbReference type="AlphaFoldDB" id="A0A0L6W3R9"/>
<dbReference type="InterPro" id="IPR015807">
    <property type="entry name" value="His-tRNA-ligase"/>
</dbReference>
<dbReference type="GO" id="GO:0005737">
    <property type="term" value="C:cytoplasm"/>
    <property type="evidence" value="ECO:0007669"/>
    <property type="project" value="UniProtKB-SubCell"/>
</dbReference>
<dbReference type="GO" id="GO:0005524">
    <property type="term" value="F:ATP binding"/>
    <property type="evidence" value="ECO:0007669"/>
    <property type="project" value="UniProtKB-UniRule"/>
</dbReference>
<dbReference type="HAMAP" id="MF_00127">
    <property type="entry name" value="His_tRNA_synth"/>
    <property type="match status" value="1"/>
</dbReference>
<dbReference type="CDD" id="cd00773">
    <property type="entry name" value="HisRS-like_core"/>
    <property type="match status" value="1"/>
</dbReference>
<dbReference type="Pfam" id="PF03129">
    <property type="entry name" value="HGTP_anticodon"/>
    <property type="match status" value="1"/>
</dbReference>